<evidence type="ECO:0000256" key="6">
    <source>
        <dbReference type="ARBA" id="ARBA00022837"/>
    </source>
</evidence>
<keyword evidence="4 7" id="KW-0732">Signal</keyword>
<sequence length="888" mass="98198" precursor="true">MTHTKFIYQCFLVLVAVVSTTAATAAERPRNVVLILADDLGWADTTLYGTTSLYETPNIQRLAARGMTFTSAYASPICSPTRASIMSGQNPARHGMTAPAAHLPEVRSEAFANTNGPPHQKCTNVKSSTRLDPSVPTLGKVLKDAGYSTAHFGKWHLGPEPHSPLELGFDVDIPHWHGPGPKTSYLAPWGYENPDFNEGEPGEHIEDRMAEEAVAWLKKRDRTKPFFLNYWQFSVHAPFGAKPELIERYRRKIRRGPKKDYTAQQSPTYAAMVHSLDDAVGSLLDALDAEGIADETVIVFYSDNGGNIHCGLEETDAAGEKYITAITSNHPLRGGKGGIHEGGVRVPAVVVWPGVTKPDSRSNARIQSNDLYPTILRMLNVDRPKDHPIDGVDFAKALRGEEMDRGPMFTLVPSHGNTPQWLPPSMSVHHGDWKLIRTFHYGEDGNHDYRLYNLREDIGENNNLAAVHPEKVKALDQLIEDYIAEAKVVVPVPNPNFDPAKFDPSLIGVQAGGLKMPPSNKLQAKPGAGKPAATVKKESMLGWIAKGADVTVEGDSLRLTPSGRQAFIANASVRASGPVEFKLRVRTRVDAAARLQWRTEGQQLFPKDSQSKSFQVAGGDWQELTVPLDVKGRLVHVRFFLSDSKRPTEIDWIEIGPKDGNDEDRKRWDFDAAEKVQFQSGIGFQPVENKKEKTVWKPIPHSPNIILANDLGYGDVGCYVCPDIKTLDDQKIAEHTLVFVTSDNGGAQGTSRNLPLSGAEPRPDTPFDGVDLLPALNGKTELEADRPLFFRRRTVSVRQNQNVIRQSAVRRGDWKYLRTYSTRDNMKFMAELCNLSGDIAEERDLSASVPEKLKALGDLLDQWEVEMSKTAAPFTPAAPKKKMNKTNP</sequence>
<comment type="cofactor">
    <cofactor evidence="1">
        <name>Ca(2+)</name>
        <dbReference type="ChEBI" id="CHEBI:29108"/>
    </cofactor>
</comment>
<evidence type="ECO:0000313" key="10">
    <source>
        <dbReference type="Proteomes" id="UP000315010"/>
    </source>
</evidence>
<dbReference type="RefSeq" id="WP_146397196.1">
    <property type="nucleotide sequence ID" value="NZ_SJPJ01000001.1"/>
</dbReference>
<accession>A0A5C5Z2Z9</accession>
<evidence type="ECO:0000313" key="9">
    <source>
        <dbReference type="EMBL" id="TWT81327.1"/>
    </source>
</evidence>
<dbReference type="EMBL" id="SJPJ01000001">
    <property type="protein sequence ID" value="TWT81327.1"/>
    <property type="molecule type" value="Genomic_DNA"/>
</dbReference>
<keyword evidence="5 9" id="KW-0378">Hydrolase</keyword>
<evidence type="ECO:0000259" key="8">
    <source>
        <dbReference type="Pfam" id="PF00884"/>
    </source>
</evidence>
<dbReference type="Proteomes" id="UP000315010">
    <property type="component" value="Unassembled WGS sequence"/>
</dbReference>
<proteinExistence type="inferred from homology"/>
<dbReference type="GO" id="GO:0004065">
    <property type="term" value="F:arylsulfatase activity"/>
    <property type="evidence" value="ECO:0007669"/>
    <property type="project" value="UniProtKB-EC"/>
</dbReference>
<dbReference type="Gene3D" id="3.40.720.10">
    <property type="entry name" value="Alkaline Phosphatase, subunit A"/>
    <property type="match status" value="1"/>
</dbReference>
<dbReference type="SUPFAM" id="SSF53649">
    <property type="entry name" value="Alkaline phosphatase-like"/>
    <property type="match status" value="2"/>
</dbReference>
<feature type="chain" id="PRO_5022844253" evidence="7">
    <location>
        <begin position="26"/>
        <end position="888"/>
    </location>
</feature>
<evidence type="ECO:0000256" key="2">
    <source>
        <dbReference type="ARBA" id="ARBA00008779"/>
    </source>
</evidence>
<organism evidence="9 10">
    <name type="scientific">Novipirellula herctigrandis</name>
    <dbReference type="NCBI Taxonomy" id="2527986"/>
    <lineage>
        <taxon>Bacteria</taxon>
        <taxon>Pseudomonadati</taxon>
        <taxon>Planctomycetota</taxon>
        <taxon>Planctomycetia</taxon>
        <taxon>Pirellulales</taxon>
        <taxon>Pirellulaceae</taxon>
        <taxon>Novipirellula</taxon>
    </lineage>
</organism>
<evidence type="ECO:0000256" key="1">
    <source>
        <dbReference type="ARBA" id="ARBA00001913"/>
    </source>
</evidence>
<keyword evidence="6" id="KW-0106">Calcium</keyword>
<dbReference type="PANTHER" id="PTHR42693">
    <property type="entry name" value="ARYLSULFATASE FAMILY MEMBER"/>
    <property type="match status" value="1"/>
</dbReference>
<dbReference type="PANTHER" id="PTHR42693:SF42">
    <property type="entry name" value="ARYLSULFATASE G"/>
    <property type="match status" value="1"/>
</dbReference>
<comment type="similarity">
    <text evidence="2">Belongs to the sulfatase family.</text>
</comment>
<evidence type="ECO:0000256" key="4">
    <source>
        <dbReference type="ARBA" id="ARBA00022729"/>
    </source>
</evidence>
<evidence type="ECO:0000256" key="3">
    <source>
        <dbReference type="ARBA" id="ARBA00022723"/>
    </source>
</evidence>
<reference evidence="9 10" key="1">
    <citation type="submission" date="2019-02" db="EMBL/GenBank/DDBJ databases">
        <title>Deep-cultivation of Planctomycetes and their phenomic and genomic characterization uncovers novel biology.</title>
        <authorList>
            <person name="Wiegand S."/>
            <person name="Jogler M."/>
            <person name="Boedeker C."/>
            <person name="Pinto D."/>
            <person name="Vollmers J."/>
            <person name="Rivas-Marin E."/>
            <person name="Kohn T."/>
            <person name="Peeters S.H."/>
            <person name="Heuer A."/>
            <person name="Rast P."/>
            <person name="Oberbeckmann S."/>
            <person name="Bunk B."/>
            <person name="Jeske O."/>
            <person name="Meyerdierks A."/>
            <person name="Storesund J.E."/>
            <person name="Kallscheuer N."/>
            <person name="Luecker S."/>
            <person name="Lage O.M."/>
            <person name="Pohl T."/>
            <person name="Merkel B.J."/>
            <person name="Hornburger P."/>
            <person name="Mueller R.-W."/>
            <person name="Bruemmer F."/>
            <person name="Labrenz M."/>
            <person name="Spormann A.M."/>
            <person name="Op Den Camp H."/>
            <person name="Overmann J."/>
            <person name="Amann R."/>
            <person name="Jetten M.S.M."/>
            <person name="Mascher T."/>
            <person name="Medema M.H."/>
            <person name="Devos D.P."/>
            <person name="Kaster A.-K."/>
            <person name="Ovreas L."/>
            <person name="Rohde M."/>
            <person name="Galperin M.Y."/>
            <person name="Jogler C."/>
        </authorList>
    </citation>
    <scope>NUCLEOTIDE SEQUENCE [LARGE SCALE GENOMIC DNA]</scope>
    <source>
        <strain evidence="9 10">CA13</strain>
    </source>
</reference>
<dbReference type="Gene3D" id="3.30.1120.10">
    <property type="match status" value="2"/>
</dbReference>
<evidence type="ECO:0000256" key="7">
    <source>
        <dbReference type="SAM" id="SignalP"/>
    </source>
</evidence>
<dbReference type="InterPro" id="IPR000917">
    <property type="entry name" value="Sulfatase_N"/>
</dbReference>
<dbReference type="CDD" id="cd16144">
    <property type="entry name" value="ARS_like"/>
    <property type="match status" value="1"/>
</dbReference>
<dbReference type="OrthoDB" id="9783154at2"/>
<dbReference type="Pfam" id="PF00884">
    <property type="entry name" value="Sulfatase"/>
    <property type="match status" value="1"/>
</dbReference>
<comment type="caution">
    <text evidence="9">The sequence shown here is derived from an EMBL/GenBank/DDBJ whole genome shotgun (WGS) entry which is preliminary data.</text>
</comment>
<dbReference type="InterPro" id="IPR050738">
    <property type="entry name" value="Sulfatase"/>
</dbReference>
<name>A0A5C5Z2Z9_9BACT</name>
<feature type="domain" description="Sulfatase N-terminal" evidence="8">
    <location>
        <begin position="30"/>
        <end position="380"/>
    </location>
</feature>
<dbReference type="AlphaFoldDB" id="A0A5C5Z2Z9"/>
<evidence type="ECO:0000256" key="5">
    <source>
        <dbReference type="ARBA" id="ARBA00022801"/>
    </source>
</evidence>
<feature type="signal peptide" evidence="7">
    <location>
        <begin position="1"/>
        <end position="25"/>
    </location>
</feature>
<keyword evidence="3" id="KW-0479">Metal-binding</keyword>
<keyword evidence="10" id="KW-1185">Reference proteome</keyword>
<dbReference type="InterPro" id="IPR017850">
    <property type="entry name" value="Alkaline_phosphatase_core_sf"/>
</dbReference>
<gene>
    <name evidence="9" type="primary">atsA_62</name>
    <name evidence="9" type="ORF">CA13_27790</name>
</gene>
<dbReference type="EC" id="3.1.6.1" evidence="9"/>
<protein>
    <submittedName>
        <fullName evidence="9">Arylsulfatase</fullName>
        <ecNumber evidence="9">3.1.6.1</ecNumber>
    </submittedName>
</protein>